<evidence type="ECO:0000256" key="1">
    <source>
        <dbReference type="SAM" id="SignalP"/>
    </source>
</evidence>
<organism evidence="4 5">
    <name type="scientific">Anaerohalosphaera lusitana</name>
    <dbReference type="NCBI Taxonomy" id="1936003"/>
    <lineage>
        <taxon>Bacteria</taxon>
        <taxon>Pseudomonadati</taxon>
        <taxon>Planctomycetota</taxon>
        <taxon>Phycisphaerae</taxon>
        <taxon>Sedimentisphaerales</taxon>
        <taxon>Anaerohalosphaeraceae</taxon>
        <taxon>Anaerohalosphaera</taxon>
    </lineage>
</organism>
<evidence type="ECO:0000313" key="4">
    <source>
        <dbReference type="EMBL" id="AQT70347.1"/>
    </source>
</evidence>
<protein>
    <submittedName>
        <fullName evidence="4">Formylglycine-generating sulfatase enzyme</fullName>
    </submittedName>
</protein>
<dbReference type="KEGG" id="alus:STSP2_03553"/>
<dbReference type="Gene3D" id="3.90.1580.10">
    <property type="entry name" value="paralog of FGE (formylglycine-generating enzyme)"/>
    <property type="match status" value="1"/>
</dbReference>
<dbReference type="InterPro" id="IPR051043">
    <property type="entry name" value="Sulfatase_Mod_Factor_Kinase"/>
</dbReference>
<accession>A0A1U9NRF0</accession>
<keyword evidence="5" id="KW-1185">Reference proteome</keyword>
<dbReference type="STRING" id="1936003.STSP2_03553"/>
<feature type="signal peptide" evidence="1">
    <location>
        <begin position="1"/>
        <end position="20"/>
    </location>
</feature>
<dbReference type="AlphaFoldDB" id="A0A1U9NRF0"/>
<dbReference type="InterPro" id="IPR042095">
    <property type="entry name" value="SUMF_sf"/>
</dbReference>
<dbReference type="InterPro" id="IPR016187">
    <property type="entry name" value="CTDL_fold"/>
</dbReference>
<dbReference type="Proteomes" id="UP000189674">
    <property type="component" value="Chromosome"/>
</dbReference>
<dbReference type="PANTHER" id="PTHR23150:SF19">
    <property type="entry name" value="FORMYLGLYCINE-GENERATING ENZYME"/>
    <property type="match status" value="1"/>
</dbReference>
<dbReference type="OrthoDB" id="581243at2"/>
<sequence length="293" mass="31605" precursor="true">MKPTLTAVLCIFALTCPASAELIQGIDMELVTIGDAGNPGDTRAAANPVGAGSVDYTYRIGKYEVTNGQWDTFIGLAGKPVGSPIGPYDGDAFWVGENIPANGISWLEAAQFCNYLTSGDKSSGAYLFTGDNTNPGQFLGIDRDTAITEFGTAYVIPTEDEWYKAAYWTGDGYSTYANGTDTLPVEDVDSNYLWDSRETQPWDVGSGKMEQNGTFDMMGNIYEWTETGLDEKRILRGGAAGTHHTDAIGSTYQFELFRTGEYGGVGFRIAAVPEPTTLALLGLGGLLLRNRRK</sequence>
<keyword evidence="1" id="KW-0732">Signal</keyword>
<dbReference type="EMBL" id="CP019791">
    <property type="protein sequence ID" value="AQT70347.1"/>
    <property type="molecule type" value="Genomic_DNA"/>
</dbReference>
<dbReference type="PANTHER" id="PTHR23150">
    <property type="entry name" value="SULFATASE MODIFYING FACTOR 1, 2"/>
    <property type="match status" value="1"/>
</dbReference>
<name>A0A1U9NRF0_9BACT</name>
<reference evidence="5" key="1">
    <citation type="submission" date="2017-02" db="EMBL/GenBank/DDBJ databases">
        <title>Comparative genomics and description of representatives of a novel lineage of planctomycetes thriving in anoxic sediments.</title>
        <authorList>
            <person name="Spring S."/>
            <person name="Bunk B."/>
            <person name="Sproer C."/>
        </authorList>
    </citation>
    <scope>NUCLEOTIDE SEQUENCE [LARGE SCALE GENOMIC DNA]</scope>
    <source>
        <strain evidence="5">ST-NAGAB-D1</strain>
    </source>
</reference>
<dbReference type="Pfam" id="PF03781">
    <property type="entry name" value="FGE-sulfatase"/>
    <property type="match status" value="1"/>
</dbReference>
<dbReference type="NCBIfam" id="TIGR02595">
    <property type="entry name" value="PEP_CTERM"/>
    <property type="match status" value="1"/>
</dbReference>
<evidence type="ECO:0000259" key="2">
    <source>
        <dbReference type="Pfam" id="PF03781"/>
    </source>
</evidence>
<dbReference type="RefSeq" id="WP_146664114.1">
    <property type="nucleotide sequence ID" value="NZ_CP019791.1"/>
</dbReference>
<evidence type="ECO:0000313" key="5">
    <source>
        <dbReference type="Proteomes" id="UP000189674"/>
    </source>
</evidence>
<dbReference type="InterPro" id="IPR013424">
    <property type="entry name" value="Ice-binding_C"/>
</dbReference>
<dbReference type="InterPro" id="IPR005532">
    <property type="entry name" value="SUMF_dom"/>
</dbReference>
<dbReference type="Pfam" id="PF07589">
    <property type="entry name" value="PEP-CTERM"/>
    <property type="match status" value="1"/>
</dbReference>
<gene>
    <name evidence="4" type="ORF">STSP2_03553</name>
</gene>
<feature type="domain" description="Sulfatase-modifying factor enzyme-like" evidence="2">
    <location>
        <begin position="38"/>
        <end position="243"/>
    </location>
</feature>
<dbReference type="GO" id="GO:0120147">
    <property type="term" value="F:formylglycine-generating oxidase activity"/>
    <property type="evidence" value="ECO:0007669"/>
    <property type="project" value="TreeGrafter"/>
</dbReference>
<evidence type="ECO:0000259" key="3">
    <source>
        <dbReference type="Pfam" id="PF07589"/>
    </source>
</evidence>
<feature type="chain" id="PRO_5012662676" evidence="1">
    <location>
        <begin position="21"/>
        <end position="293"/>
    </location>
</feature>
<feature type="domain" description="Ice-binding protein C-terminal" evidence="3">
    <location>
        <begin position="271"/>
        <end position="292"/>
    </location>
</feature>
<dbReference type="SUPFAM" id="SSF56436">
    <property type="entry name" value="C-type lectin-like"/>
    <property type="match status" value="1"/>
</dbReference>
<proteinExistence type="predicted"/>